<accession>A0ABW4S179</accession>
<evidence type="ECO:0000259" key="5">
    <source>
        <dbReference type="SMART" id="SM01005"/>
    </source>
</evidence>
<dbReference type="Gene3D" id="3.20.20.10">
    <property type="entry name" value="Alanine racemase"/>
    <property type="match status" value="1"/>
</dbReference>
<comment type="cofactor">
    <cofactor evidence="1 4">
        <name>pyridoxal 5'-phosphate</name>
        <dbReference type="ChEBI" id="CHEBI:597326"/>
    </cofactor>
</comment>
<dbReference type="InterPro" id="IPR001608">
    <property type="entry name" value="Ala_racemase_N"/>
</dbReference>
<evidence type="ECO:0000256" key="2">
    <source>
        <dbReference type="ARBA" id="ARBA00022898"/>
    </source>
</evidence>
<dbReference type="RefSeq" id="WP_343876070.1">
    <property type="nucleotide sequence ID" value="NZ_BAAAIX010000037.1"/>
</dbReference>
<comment type="caution">
    <text evidence="6">The sequence shown here is derived from an EMBL/GenBank/DDBJ whole genome shotgun (WGS) entry which is preliminary data.</text>
</comment>
<dbReference type="SUPFAM" id="SSF50621">
    <property type="entry name" value="Alanine racemase C-terminal domain-like"/>
    <property type="match status" value="1"/>
</dbReference>
<evidence type="ECO:0000313" key="7">
    <source>
        <dbReference type="Proteomes" id="UP001597326"/>
    </source>
</evidence>
<proteinExistence type="inferred from homology"/>
<dbReference type="Pfam" id="PF01168">
    <property type="entry name" value="Ala_racemase_N"/>
    <property type="match status" value="1"/>
</dbReference>
<feature type="domain" description="Alanine racemase C-terminal" evidence="5">
    <location>
        <begin position="244"/>
        <end position="377"/>
    </location>
</feature>
<dbReference type="EC" id="5.1.1.1" evidence="4"/>
<keyword evidence="3 4" id="KW-0413">Isomerase</keyword>
<comment type="catalytic activity">
    <reaction evidence="4">
        <text>L-alanine = D-alanine</text>
        <dbReference type="Rhea" id="RHEA:20249"/>
        <dbReference type="ChEBI" id="CHEBI:57416"/>
        <dbReference type="ChEBI" id="CHEBI:57972"/>
        <dbReference type="EC" id="5.1.1.1"/>
    </reaction>
</comment>
<dbReference type="SUPFAM" id="SSF51419">
    <property type="entry name" value="PLP-binding barrel"/>
    <property type="match status" value="1"/>
</dbReference>
<protein>
    <recommendedName>
        <fullName evidence="4">Alanine racemase</fullName>
        <ecNumber evidence="4">5.1.1.1</ecNumber>
    </recommendedName>
</protein>
<dbReference type="InterPro" id="IPR000821">
    <property type="entry name" value="Ala_racemase"/>
</dbReference>
<dbReference type="PANTHER" id="PTHR30511:SF0">
    <property type="entry name" value="ALANINE RACEMASE, CATABOLIC-RELATED"/>
    <property type="match status" value="1"/>
</dbReference>
<dbReference type="PROSITE" id="PS00395">
    <property type="entry name" value="ALANINE_RACEMASE"/>
    <property type="match status" value="1"/>
</dbReference>
<name>A0ABW4S179_9ACTN</name>
<feature type="modified residue" description="N6-(pyridoxal phosphate)lysine" evidence="4">
    <location>
        <position position="35"/>
    </location>
</feature>
<evidence type="ECO:0000313" key="6">
    <source>
        <dbReference type="EMBL" id="MFD1891570.1"/>
    </source>
</evidence>
<dbReference type="InterPro" id="IPR029066">
    <property type="entry name" value="PLP-binding_barrel"/>
</dbReference>
<evidence type="ECO:0000256" key="3">
    <source>
        <dbReference type="ARBA" id="ARBA00023235"/>
    </source>
</evidence>
<dbReference type="InterPro" id="IPR020622">
    <property type="entry name" value="Ala_racemase_pyridoxalP-BS"/>
</dbReference>
<dbReference type="Proteomes" id="UP001597326">
    <property type="component" value="Unassembled WGS sequence"/>
</dbReference>
<comment type="pathway">
    <text evidence="4">Amino-acid biosynthesis; D-alanine biosynthesis; D-alanine from L-alanine: step 1/1.</text>
</comment>
<dbReference type="PRINTS" id="PR00992">
    <property type="entry name" value="ALARACEMASE"/>
</dbReference>
<dbReference type="Gene3D" id="2.40.37.10">
    <property type="entry name" value="Lyase, Ornithine Decarboxylase, Chain A, domain 1"/>
    <property type="match status" value="1"/>
</dbReference>
<dbReference type="NCBIfam" id="TIGR00492">
    <property type="entry name" value="alr"/>
    <property type="match status" value="1"/>
</dbReference>
<comment type="similarity">
    <text evidence="4">Belongs to the alanine racemase family.</text>
</comment>
<sequence length="382" mass="41001">MLYATHAVVDLDAIAHNLAQARSRAGDRAVLLPVKADAYGHGAVAVAAMAQRSGAADWLGVATVPEALELRAAGITLPVLKLSHCFPEELDAALAADLVFAVVDEQTLRRAEEAGARTGRAARVHLKVDTGMRRIGAEPEQAPALALLAESLEHVELEGIFTHLPVSDMADDQEWTAAEIDLFRLVVAAVHSQIGRRLPWVHATPSGGTLWHDLADMTLVRPGIMAYGYFPDASTPRVVELRPAMEVRSRLSFVKRVGAGQTVGYGRTWTAEQDCWVATVPVGYADGYSRRNSGTGRMLVHGRSWPVVGRVCMDQTMILLGTLADFPEPPARAGDEVVVMGRQGDETVDADEIAATIGTISYEVTCAVARRVVRHHVGGGQD</sequence>
<comment type="function">
    <text evidence="4">Catalyzes the interconversion of L-alanine and D-alanine. May also act on other amino acids.</text>
</comment>
<keyword evidence="2 4" id="KW-0663">Pyridoxal phosphate</keyword>
<dbReference type="PANTHER" id="PTHR30511">
    <property type="entry name" value="ALANINE RACEMASE"/>
    <property type="match status" value="1"/>
</dbReference>
<dbReference type="HAMAP" id="MF_01201">
    <property type="entry name" value="Ala_racemase"/>
    <property type="match status" value="1"/>
</dbReference>
<reference evidence="7" key="1">
    <citation type="journal article" date="2019" name="Int. J. Syst. Evol. Microbiol.">
        <title>The Global Catalogue of Microorganisms (GCM) 10K type strain sequencing project: providing services to taxonomists for standard genome sequencing and annotation.</title>
        <authorList>
            <consortium name="The Broad Institute Genomics Platform"/>
            <consortium name="The Broad Institute Genome Sequencing Center for Infectious Disease"/>
            <person name="Wu L."/>
            <person name="Ma J."/>
        </authorList>
    </citation>
    <scope>NUCLEOTIDE SEQUENCE [LARGE SCALE GENOMIC DNA]</scope>
    <source>
        <strain evidence="7">CAIM 431</strain>
    </source>
</reference>
<dbReference type="InterPro" id="IPR009006">
    <property type="entry name" value="Ala_racemase/Decarboxylase_C"/>
</dbReference>
<dbReference type="EMBL" id="JBHUFZ010000036">
    <property type="protein sequence ID" value="MFD1891570.1"/>
    <property type="molecule type" value="Genomic_DNA"/>
</dbReference>
<gene>
    <name evidence="6" type="primary">alr</name>
    <name evidence="6" type="ORF">ACFSCS_15465</name>
</gene>
<dbReference type="GO" id="GO:0008784">
    <property type="term" value="F:alanine racemase activity"/>
    <property type="evidence" value="ECO:0007669"/>
    <property type="project" value="UniProtKB-EC"/>
</dbReference>
<dbReference type="Pfam" id="PF00842">
    <property type="entry name" value="Ala_racemase_C"/>
    <property type="match status" value="1"/>
</dbReference>
<feature type="active site" description="Proton acceptor; specific for L-alanine" evidence="4">
    <location>
        <position position="265"/>
    </location>
</feature>
<keyword evidence="7" id="KW-1185">Reference proteome</keyword>
<dbReference type="CDD" id="cd00430">
    <property type="entry name" value="PLPDE_III_AR"/>
    <property type="match status" value="1"/>
</dbReference>
<feature type="binding site" evidence="4">
    <location>
        <position position="134"/>
    </location>
    <ligand>
        <name>substrate</name>
    </ligand>
</feature>
<dbReference type="SMART" id="SM01005">
    <property type="entry name" value="Ala_racemase_C"/>
    <property type="match status" value="1"/>
</dbReference>
<feature type="active site" description="Proton acceptor; specific for D-alanine" evidence="4">
    <location>
        <position position="35"/>
    </location>
</feature>
<organism evidence="6 7">
    <name type="scientific">Luteococcus peritonei</name>
    <dbReference type="NCBI Taxonomy" id="88874"/>
    <lineage>
        <taxon>Bacteria</taxon>
        <taxon>Bacillati</taxon>
        <taxon>Actinomycetota</taxon>
        <taxon>Actinomycetes</taxon>
        <taxon>Propionibacteriales</taxon>
        <taxon>Propionibacteriaceae</taxon>
        <taxon>Luteococcus</taxon>
    </lineage>
</organism>
<feature type="binding site" evidence="4">
    <location>
        <position position="313"/>
    </location>
    <ligand>
        <name>substrate</name>
    </ligand>
</feature>
<evidence type="ECO:0000256" key="1">
    <source>
        <dbReference type="ARBA" id="ARBA00001933"/>
    </source>
</evidence>
<evidence type="ECO:0000256" key="4">
    <source>
        <dbReference type="HAMAP-Rule" id="MF_01201"/>
    </source>
</evidence>
<dbReference type="InterPro" id="IPR011079">
    <property type="entry name" value="Ala_racemase_C"/>
</dbReference>